<keyword evidence="3" id="KW-0804">Transcription</keyword>
<evidence type="ECO:0000259" key="5">
    <source>
        <dbReference type="PROSITE" id="PS50977"/>
    </source>
</evidence>
<name>A0A024JRG8_9MYCO</name>
<evidence type="ECO:0000256" key="2">
    <source>
        <dbReference type="ARBA" id="ARBA00023125"/>
    </source>
</evidence>
<evidence type="ECO:0000313" key="8">
    <source>
        <dbReference type="Proteomes" id="UP000193710"/>
    </source>
</evidence>
<dbReference type="InterPro" id="IPR001647">
    <property type="entry name" value="HTH_TetR"/>
</dbReference>
<keyword evidence="8" id="KW-1185">Reference proteome</keyword>
<dbReference type="InterPro" id="IPR023772">
    <property type="entry name" value="DNA-bd_HTH_TetR-type_CS"/>
</dbReference>
<dbReference type="PROSITE" id="PS01081">
    <property type="entry name" value="HTH_TETR_1"/>
    <property type="match status" value="1"/>
</dbReference>
<evidence type="ECO:0000256" key="1">
    <source>
        <dbReference type="ARBA" id="ARBA00023015"/>
    </source>
</evidence>
<dbReference type="InterPro" id="IPR009057">
    <property type="entry name" value="Homeodomain-like_sf"/>
</dbReference>
<dbReference type="PANTHER" id="PTHR30055">
    <property type="entry name" value="HTH-TYPE TRANSCRIPTIONAL REGULATOR RUTR"/>
    <property type="match status" value="1"/>
</dbReference>
<dbReference type="GO" id="GO:0000976">
    <property type="term" value="F:transcription cis-regulatory region binding"/>
    <property type="evidence" value="ECO:0007669"/>
    <property type="project" value="TreeGrafter"/>
</dbReference>
<dbReference type="Gene3D" id="1.10.10.60">
    <property type="entry name" value="Homeodomain-like"/>
    <property type="match status" value="1"/>
</dbReference>
<evidence type="ECO:0000313" key="7">
    <source>
        <dbReference type="EMBL" id="ORX04555.1"/>
    </source>
</evidence>
<dbReference type="OrthoDB" id="3235020at2"/>
<dbReference type="STRING" id="47839.BN973_00309"/>
<dbReference type="AlphaFoldDB" id="A0A024JRG8"/>
<evidence type="ECO:0000313" key="6">
    <source>
        <dbReference type="EMBL" id="CDO85972.1"/>
    </source>
</evidence>
<dbReference type="eggNOG" id="COG1309">
    <property type="taxonomic scope" value="Bacteria"/>
</dbReference>
<dbReference type="HOGENOM" id="CLU_069356_2_2_11"/>
<evidence type="ECO:0000256" key="4">
    <source>
        <dbReference type="PROSITE-ProRule" id="PRU00335"/>
    </source>
</evidence>
<proteinExistence type="predicted"/>
<dbReference type="PANTHER" id="PTHR30055:SF238">
    <property type="entry name" value="MYCOFACTOCIN BIOSYNTHESIS TRANSCRIPTIONAL REGULATOR MFTR-RELATED"/>
    <property type="match status" value="1"/>
</dbReference>
<keyword evidence="2 4" id="KW-0238">DNA-binding</keyword>
<dbReference type="PROSITE" id="PS50977">
    <property type="entry name" value="HTH_TETR_2"/>
    <property type="match status" value="1"/>
</dbReference>
<feature type="domain" description="HTH tetR-type" evidence="5">
    <location>
        <begin position="11"/>
        <end position="71"/>
    </location>
</feature>
<dbReference type="GO" id="GO:0003700">
    <property type="term" value="F:DNA-binding transcription factor activity"/>
    <property type="evidence" value="ECO:0007669"/>
    <property type="project" value="TreeGrafter"/>
</dbReference>
<keyword evidence="1" id="KW-0805">Transcription regulation</keyword>
<reference evidence="6" key="1">
    <citation type="journal article" date="2014" name="Genome Announc.">
        <title>Draft Genome Sequence of Mycobacterium triplex DSM 44626.</title>
        <authorList>
            <person name="Sassi M."/>
            <person name="Croce O."/>
            <person name="Robert C."/>
            <person name="Raoult D."/>
            <person name="Drancourt M."/>
        </authorList>
    </citation>
    <scope>NUCLEOTIDE SEQUENCE [LARGE SCALE GENOMIC DNA]</scope>
    <source>
        <strain evidence="6">DSM 44626</strain>
    </source>
</reference>
<feature type="DNA-binding region" description="H-T-H motif" evidence="4">
    <location>
        <begin position="34"/>
        <end position="53"/>
    </location>
</feature>
<gene>
    <name evidence="7" type="ORF">AWC29_13730</name>
    <name evidence="6" type="ORF">BN973_00309</name>
</gene>
<organism evidence="6">
    <name type="scientific">Mycobacterium triplex</name>
    <dbReference type="NCBI Taxonomy" id="47839"/>
    <lineage>
        <taxon>Bacteria</taxon>
        <taxon>Bacillati</taxon>
        <taxon>Actinomycetota</taxon>
        <taxon>Actinomycetes</taxon>
        <taxon>Mycobacteriales</taxon>
        <taxon>Mycobacteriaceae</taxon>
        <taxon>Mycobacterium</taxon>
        <taxon>Mycobacterium simiae complex</taxon>
    </lineage>
</organism>
<dbReference type="EMBL" id="LQPY01000018">
    <property type="protein sequence ID" value="ORX04555.1"/>
    <property type="molecule type" value="Genomic_DNA"/>
</dbReference>
<dbReference type="EMBL" id="HG964446">
    <property type="protein sequence ID" value="CDO85972.1"/>
    <property type="molecule type" value="Genomic_DNA"/>
</dbReference>
<reference evidence="6" key="2">
    <citation type="submission" date="2014-04" db="EMBL/GenBank/DDBJ databases">
        <authorList>
            <person name="Urmite Genomes U."/>
        </authorList>
    </citation>
    <scope>NUCLEOTIDE SEQUENCE</scope>
    <source>
        <strain evidence="6">DSM 44626</strain>
    </source>
</reference>
<dbReference type="InterPro" id="IPR050109">
    <property type="entry name" value="HTH-type_TetR-like_transc_reg"/>
</dbReference>
<dbReference type="PRINTS" id="PR00455">
    <property type="entry name" value="HTHTETR"/>
</dbReference>
<dbReference type="Proteomes" id="UP000193710">
    <property type="component" value="Unassembled WGS sequence"/>
</dbReference>
<dbReference type="Pfam" id="PF00440">
    <property type="entry name" value="TetR_N"/>
    <property type="match status" value="1"/>
</dbReference>
<dbReference type="RefSeq" id="WP_036465461.1">
    <property type="nucleotide sequence ID" value="NZ_HG964446.1"/>
</dbReference>
<protein>
    <submittedName>
        <fullName evidence="6">TetR family transcriptional regulator</fullName>
    </submittedName>
</protein>
<dbReference type="Gene3D" id="1.10.357.10">
    <property type="entry name" value="Tetracycline Repressor, domain 2"/>
    <property type="match status" value="1"/>
</dbReference>
<dbReference type="Proteomes" id="UP000028880">
    <property type="component" value="Unassembled WGS sequence"/>
</dbReference>
<sequence length="215" mass="23591">MVRPAQTARSERTREALRQAAVVRFLAQGVEDTSAEQIAADAGVSLRTFYRHFTSKHDLLFADYTGLHWFRAALDARPADEPIIESVQSAIFSFPYDVDAVTKIAALRHDELDPGRIVRHIREVQADFADAIGAQLQRRSRGTDGTAEPGVDQLVHTAVTARCIAAAVFGAMEVWMESDDRSLGELARVCHAALESLRAGITDSWNTAATRQVSS</sequence>
<reference evidence="7 8" key="3">
    <citation type="submission" date="2016-01" db="EMBL/GenBank/DDBJ databases">
        <title>The new phylogeny of the genus Mycobacterium.</title>
        <authorList>
            <person name="Tarcisio F."/>
            <person name="Conor M."/>
            <person name="Antonella G."/>
            <person name="Elisabetta G."/>
            <person name="Giulia F.S."/>
            <person name="Sara T."/>
            <person name="Anna F."/>
            <person name="Clotilde B."/>
            <person name="Roberto B."/>
            <person name="Veronica D.S."/>
            <person name="Fabio R."/>
            <person name="Monica P."/>
            <person name="Olivier J."/>
            <person name="Enrico T."/>
            <person name="Nicola S."/>
        </authorList>
    </citation>
    <scope>NUCLEOTIDE SEQUENCE [LARGE SCALE GENOMIC DNA]</scope>
    <source>
        <strain evidence="7 8">DSM 44626</strain>
    </source>
</reference>
<accession>A0A024JRG8</accession>
<evidence type="ECO:0000256" key="3">
    <source>
        <dbReference type="ARBA" id="ARBA00023163"/>
    </source>
</evidence>
<dbReference type="SUPFAM" id="SSF46689">
    <property type="entry name" value="Homeodomain-like"/>
    <property type="match status" value="1"/>
</dbReference>